<sequence>MALTWISNEPVERKLKAYITIEKQRRLFVSTGARRIIGLPSDGPFYLTVAYDADEKRIVVGKPELVNQPDVKPFKFDKRGNVSAIPFLRKVGIDFDSLPQRYYLIGDGEASKQPYLAYPSHTYAFQLDADAN</sequence>
<dbReference type="EMBL" id="CP120576">
    <property type="protein sequence ID" value="WEY83132.1"/>
    <property type="molecule type" value="Genomic_DNA"/>
</dbReference>
<name>A0AAX3RK04_BACIU</name>
<organism evidence="1 2">
    <name type="scientific">Bacillus subtilis</name>
    <dbReference type="NCBI Taxonomy" id="1423"/>
    <lineage>
        <taxon>Bacteria</taxon>
        <taxon>Bacillati</taxon>
        <taxon>Bacillota</taxon>
        <taxon>Bacilli</taxon>
        <taxon>Bacillales</taxon>
        <taxon>Bacillaceae</taxon>
        <taxon>Bacillus</taxon>
    </lineage>
</organism>
<proteinExistence type="predicted"/>
<evidence type="ECO:0000313" key="2">
    <source>
        <dbReference type="Proteomes" id="UP001214898"/>
    </source>
</evidence>
<evidence type="ECO:0000313" key="1">
    <source>
        <dbReference type="EMBL" id="WEY83132.1"/>
    </source>
</evidence>
<dbReference type="AlphaFoldDB" id="A0AAX3RK04"/>
<accession>A0AAX3RK04</accession>
<reference evidence="1" key="1">
    <citation type="submission" date="2025-02" db="EMBL/GenBank/DDBJ databases">
        <title>Complete genome sequences of 52 Bacillus and Priestia strains isolated from West-African fermentations and 26 reference strains from the DSMZ collection.</title>
        <authorList>
            <person name="Wiedenbein E.S."/>
            <person name="Canoy T.S."/>
            <person name="Hui Y."/>
            <person name="Parkouda C."/>
            <person name="Dawende C."/>
            <person name="Ametefe E."/>
            <person name="Jespersen L."/>
            <person name="Nielsen D.S."/>
        </authorList>
    </citation>
    <scope>NUCLEOTIDE SEQUENCE</scope>
    <source>
        <strain evidence="1">PRO56</strain>
    </source>
</reference>
<dbReference type="Proteomes" id="UP001214898">
    <property type="component" value="Chromosome"/>
</dbReference>
<protein>
    <submittedName>
        <fullName evidence="1">Uncharacterized protein</fullName>
    </submittedName>
</protein>
<gene>
    <name evidence="1" type="ORF">P5633_11810</name>
</gene>